<dbReference type="InterPro" id="IPR017441">
    <property type="entry name" value="Protein_kinase_ATP_BS"/>
</dbReference>
<reference evidence="7 8" key="1">
    <citation type="submission" date="2024-04" db="EMBL/GenBank/DDBJ databases">
        <title>Tritrichomonas musculus Genome.</title>
        <authorList>
            <person name="Alves-Ferreira E."/>
            <person name="Grigg M."/>
            <person name="Lorenzi H."/>
            <person name="Galac M."/>
        </authorList>
    </citation>
    <scope>NUCLEOTIDE SEQUENCE [LARGE SCALE GENOMIC DNA]</scope>
    <source>
        <strain evidence="7 8">EAF2021</strain>
    </source>
</reference>
<organism evidence="7 8">
    <name type="scientific">Tritrichomonas musculus</name>
    <dbReference type="NCBI Taxonomy" id="1915356"/>
    <lineage>
        <taxon>Eukaryota</taxon>
        <taxon>Metamonada</taxon>
        <taxon>Parabasalia</taxon>
        <taxon>Tritrichomonadida</taxon>
        <taxon>Tritrichomonadidae</taxon>
        <taxon>Tritrichomonas</taxon>
    </lineage>
</organism>
<evidence type="ECO:0000256" key="5">
    <source>
        <dbReference type="SAM" id="MobiDB-lite"/>
    </source>
</evidence>
<dbReference type="SUPFAM" id="SSF56112">
    <property type="entry name" value="Protein kinase-like (PK-like)"/>
    <property type="match status" value="4"/>
</dbReference>
<keyword evidence="1" id="KW-0723">Serine/threonine-protein kinase</keyword>
<keyword evidence="1" id="KW-0418">Kinase</keyword>
<name>A0ABR2KHZ6_9EUKA</name>
<dbReference type="PROSITE" id="PS00107">
    <property type="entry name" value="PROTEIN_KINASE_ATP"/>
    <property type="match status" value="2"/>
</dbReference>
<dbReference type="PROSITE" id="PS50011">
    <property type="entry name" value="PROTEIN_KINASE_DOM"/>
    <property type="match status" value="4"/>
</dbReference>
<accession>A0ABR2KHZ6</accession>
<dbReference type="InterPro" id="IPR008271">
    <property type="entry name" value="Ser/Thr_kinase_AS"/>
</dbReference>
<evidence type="ECO:0000313" key="7">
    <source>
        <dbReference type="EMBL" id="KAK8890754.1"/>
    </source>
</evidence>
<dbReference type="InterPro" id="IPR000719">
    <property type="entry name" value="Prot_kinase_dom"/>
</dbReference>
<evidence type="ECO:0000256" key="3">
    <source>
        <dbReference type="ARBA" id="ARBA00022840"/>
    </source>
</evidence>
<comment type="caution">
    <text evidence="7">The sequence shown here is derived from an EMBL/GenBank/DDBJ whole genome shotgun (WGS) entry which is preliminary data.</text>
</comment>
<feature type="domain" description="Protein kinase" evidence="6">
    <location>
        <begin position="24"/>
        <end position="291"/>
    </location>
</feature>
<dbReference type="InterPro" id="IPR001245">
    <property type="entry name" value="Ser-Thr/Tyr_kinase_cat_dom"/>
</dbReference>
<dbReference type="SMART" id="SM00220">
    <property type="entry name" value="S_TKc"/>
    <property type="match status" value="4"/>
</dbReference>
<feature type="domain" description="Protein kinase" evidence="6">
    <location>
        <begin position="343"/>
        <end position="614"/>
    </location>
</feature>
<dbReference type="PANTHER" id="PTHR23257">
    <property type="entry name" value="SERINE-THREONINE PROTEIN KINASE"/>
    <property type="match status" value="1"/>
</dbReference>
<keyword evidence="8" id="KW-1185">Reference proteome</keyword>
<dbReference type="PROSITE" id="PS00108">
    <property type="entry name" value="PROTEIN_KINASE_ST"/>
    <property type="match status" value="2"/>
</dbReference>
<dbReference type="EMBL" id="JAPFFF010000005">
    <property type="protein sequence ID" value="KAK8890754.1"/>
    <property type="molecule type" value="Genomic_DNA"/>
</dbReference>
<protein>
    <recommendedName>
        <fullName evidence="6">Protein kinase domain-containing protein</fullName>
    </recommendedName>
</protein>
<evidence type="ECO:0000256" key="4">
    <source>
        <dbReference type="PROSITE-ProRule" id="PRU10141"/>
    </source>
</evidence>
<feature type="binding site" evidence="4">
    <location>
        <position position="372"/>
    </location>
    <ligand>
        <name>ATP</name>
        <dbReference type="ChEBI" id="CHEBI:30616"/>
    </ligand>
</feature>
<dbReference type="InterPro" id="IPR050167">
    <property type="entry name" value="Ser_Thr_protein_kinase"/>
</dbReference>
<gene>
    <name evidence="7" type="ORF">M9Y10_035539</name>
</gene>
<evidence type="ECO:0000313" key="8">
    <source>
        <dbReference type="Proteomes" id="UP001470230"/>
    </source>
</evidence>
<feature type="binding site" evidence="4">
    <location>
        <position position="53"/>
    </location>
    <ligand>
        <name>ATP</name>
        <dbReference type="ChEBI" id="CHEBI:30616"/>
    </ligand>
</feature>
<dbReference type="Proteomes" id="UP001470230">
    <property type="component" value="Unassembled WGS sequence"/>
</dbReference>
<keyword evidence="1" id="KW-0808">Transferase</keyword>
<keyword evidence="2 4" id="KW-0547">Nucleotide-binding</keyword>
<feature type="domain" description="Protein kinase" evidence="6">
    <location>
        <begin position="669"/>
        <end position="944"/>
    </location>
</feature>
<keyword evidence="3 4" id="KW-0067">ATP-binding</keyword>
<evidence type="ECO:0000256" key="2">
    <source>
        <dbReference type="ARBA" id="ARBA00022741"/>
    </source>
</evidence>
<sequence length="1343" mass="155888">MSSRSFEGSHSDGKDFVPIDLDKFKKINKIGEGSFAKIYTVKEKETNKIYVAKVLNHMGNDELSLMKSFYSEVEIMSKFNSPFIVKFVGYSLKDFKGRQSPTIITEFVPNGSLFDLLEQVRNGFAPKEWNATRILITIYSIALGMATVHSKNIIHRDLKPSNILLDEHFLPKICDFGLSVFDTGVFEKDMVGTPAYIAPEAISKYEYTKAVDVYAFALIVNEIITLKNPYKKCNVFIECYKKMHDREGPKIDDDVPESYKRLITKCWQQDPKDRPTFEQIVLMLKTDKGFITDDVDEKEFLDFIDRIENNESQGNFEFEEIHIDYNQGKELSVDFDEINLNLFEKIAKVGEGQYGEVFKVRDKRNDSLYAAKVNQLLIENCTFAQMKCLSREINILAKLNSPLVVKFIGFNRKNFEGEKRPTIITEFIKNTSLYKIIELNNRGMKPSEWNDTKLLIVTYGIASGMAHLHSLNILHRDLKPDNIFLDEYLFPKIGDFGFSKEIEDDNKPHTSYDKVGTPAFMAPEIFERFEYSKASDVYAFSILLYEITTFDLPYEGFNALNLPPNVMKGLRPVFNVNIPKCYRKLIERCWQQEREKRPTFREIVELLRNDKEFITDEVDEDEFLKYVKFVDDNILDKSFKEVTIDLEELNRIQEKDPLLNVPYIDISLFEKLRLIKKIDNFDIFEIQNTETNEHFEAKISTVRITKLSIKEIIHLSREINILSKLIHPSFLKFIGFSPIDFNKHPLPVLISEMPPNKSLEHLLNKERSGEHIELWNDTKKLICIYGIASGMSFLHLYDILHRNLCPESIFFDEFMFPKIGNFGLLTKIHAIESMQIQSSIGIKGSPSYSSPELLESGEYSKNSDVYSFSFIVYELMTLQIPFEDIDTITGLYHEVVTLGKRPQFKIDVAEPYRKLIESCWSQNPLERPSFDEIKSKLKNDDGFITEKVDRETFQQYVKFIEQSHKAFYSQNRVVRYDNLIDNKHSIPDTAETQNEDKNMTTQNRDDESESINRSKIQDDFSLTKNASNSVTKSKIDDSITPEISDEIENLIERLSNKECIGKFGSDLLDYLLNESDQISTSTTFTTFKFECSETRDEADSVLIKVFNEIMIELKKCHEFIIEYKKVNELNHPNISKALGFFEGNSKKHQPSILFPFYSRSLKDSIQTLEDVYLVSIIYEISHAMMTAHSNKIIHRNLNPENILIDFENHVKITEFGIPILIDTTEQSNLNYTVFCLPKEILENKEYNEKVDVFSFGVIMLFILTRGKGPFLSRDDIKNGRKAKIPKIVNETSFKILLPCISHSQEQRPTFNQIIKYIVENNFKLIDGIDNKIQFIQDFLRSNH</sequence>
<dbReference type="PANTHER" id="PTHR23257:SF958">
    <property type="entry name" value="SERINE_THREONINE-PROTEIN KINASE WNK4"/>
    <property type="match status" value="1"/>
</dbReference>
<feature type="region of interest" description="Disordered" evidence="5">
    <location>
        <begin position="985"/>
        <end position="1017"/>
    </location>
</feature>
<proteinExistence type="predicted"/>
<feature type="domain" description="Protein kinase" evidence="6">
    <location>
        <begin position="1072"/>
        <end position="1322"/>
    </location>
</feature>
<dbReference type="Gene3D" id="1.10.510.10">
    <property type="entry name" value="Transferase(Phosphotransferase) domain 1"/>
    <property type="match status" value="4"/>
</dbReference>
<evidence type="ECO:0000256" key="1">
    <source>
        <dbReference type="ARBA" id="ARBA00022527"/>
    </source>
</evidence>
<dbReference type="Pfam" id="PF07714">
    <property type="entry name" value="PK_Tyr_Ser-Thr"/>
    <property type="match status" value="2"/>
</dbReference>
<evidence type="ECO:0000259" key="6">
    <source>
        <dbReference type="PROSITE" id="PS50011"/>
    </source>
</evidence>
<dbReference type="InterPro" id="IPR011009">
    <property type="entry name" value="Kinase-like_dom_sf"/>
</dbReference>
<dbReference type="Pfam" id="PF00069">
    <property type="entry name" value="Pkinase"/>
    <property type="match status" value="2"/>
</dbReference>